<comment type="caution">
    <text evidence="2">The sequence shown here is derived from an EMBL/GenBank/DDBJ whole genome shotgun (WGS) entry which is preliminary data.</text>
</comment>
<keyword evidence="1" id="KW-0472">Membrane</keyword>
<sequence>MKKKDLHNIKPSGFKMPDNYLESFDERIFKKLETPNSISNIIETGFKVPDNYFEALDDQLTSKLSAKNKTKVVSLISWKNALYVSGIAASIVLMVALFNPNSYQPTFGDLEITNIEDYIADEDFTNEDLASLFAEDNLTLNAFMDSNLEDSNIEDYLLNNSSLEDLIEE</sequence>
<evidence type="ECO:0000313" key="3">
    <source>
        <dbReference type="Proteomes" id="UP001595953"/>
    </source>
</evidence>
<dbReference type="RefSeq" id="WP_387960809.1">
    <property type="nucleotide sequence ID" value="NZ_JBHSGP010000005.1"/>
</dbReference>
<evidence type="ECO:0000313" key="2">
    <source>
        <dbReference type="EMBL" id="MFC4721268.1"/>
    </source>
</evidence>
<keyword evidence="1" id="KW-1133">Transmembrane helix</keyword>
<name>A0ABV9N2U0_9FLAO</name>
<protein>
    <submittedName>
        <fullName evidence="2">Uncharacterized protein</fullName>
    </submittedName>
</protein>
<reference evidence="3" key="1">
    <citation type="journal article" date="2019" name="Int. J. Syst. Evol. Microbiol.">
        <title>The Global Catalogue of Microorganisms (GCM) 10K type strain sequencing project: providing services to taxonomists for standard genome sequencing and annotation.</title>
        <authorList>
            <consortium name="The Broad Institute Genomics Platform"/>
            <consortium name="The Broad Institute Genome Sequencing Center for Infectious Disease"/>
            <person name="Wu L."/>
            <person name="Ma J."/>
        </authorList>
    </citation>
    <scope>NUCLEOTIDE SEQUENCE [LARGE SCALE GENOMIC DNA]</scope>
    <source>
        <strain evidence="3">CCUG 63682</strain>
    </source>
</reference>
<keyword evidence="1" id="KW-0812">Transmembrane</keyword>
<feature type="transmembrane region" description="Helical" evidence="1">
    <location>
        <begin position="81"/>
        <end position="98"/>
    </location>
</feature>
<dbReference type="EMBL" id="JBHSGP010000005">
    <property type="protein sequence ID" value="MFC4721268.1"/>
    <property type="molecule type" value="Genomic_DNA"/>
</dbReference>
<keyword evidence="3" id="KW-1185">Reference proteome</keyword>
<gene>
    <name evidence="2" type="ORF">ACFO5O_02960</name>
</gene>
<evidence type="ECO:0000256" key="1">
    <source>
        <dbReference type="SAM" id="Phobius"/>
    </source>
</evidence>
<accession>A0ABV9N2U0</accession>
<organism evidence="2 3">
    <name type="scientific">Geojedonia litorea</name>
    <dbReference type="NCBI Taxonomy" id="1268269"/>
    <lineage>
        <taxon>Bacteria</taxon>
        <taxon>Pseudomonadati</taxon>
        <taxon>Bacteroidota</taxon>
        <taxon>Flavobacteriia</taxon>
        <taxon>Flavobacteriales</taxon>
        <taxon>Flavobacteriaceae</taxon>
        <taxon>Geojedonia</taxon>
    </lineage>
</organism>
<proteinExistence type="predicted"/>
<dbReference type="Proteomes" id="UP001595953">
    <property type="component" value="Unassembled WGS sequence"/>
</dbReference>